<dbReference type="Pfam" id="PF13966">
    <property type="entry name" value="zf-RVT"/>
    <property type="match status" value="1"/>
</dbReference>
<feature type="domain" description="Reverse transcriptase zinc-binding" evidence="1">
    <location>
        <begin position="39"/>
        <end position="129"/>
    </location>
</feature>
<organism evidence="2 3">
    <name type="scientific">Trifolium subterraneum</name>
    <name type="common">Subterranean clover</name>
    <dbReference type="NCBI Taxonomy" id="3900"/>
    <lineage>
        <taxon>Eukaryota</taxon>
        <taxon>Viridiplantae</taxon>
        <taxon>Streptophyta</taxon>
        <taxon>Embryophyta</taxon>
        <taxon>Tracheophyta</taxon>
        <taxon>Spermatophyta</taxon>
        <taxon>Magnoliopsida</taxon>
        <taxon>eudicotyledons</taxon>
        <taxon>Gunneridae</taxon>
        <taxon>Pentapetalae</taxon>
        <taxon>rosids</taxon>
        <taxon>fabids</taxon>
        <taxon>Fabales</taxon>
        <taxon>Fabaceae</taxon>
        <taxon>Papilionoideae</taxon>
        <taxon>50 kb inversion clade</taxon>
        <taxon>NPAAA clade</taxon>
        <taxon>Hologalegina</taxon>
        <taxon>IRL clade</taxon>
        <taxon>Trifolieae</taxon>
        <taxon>Trifolium</taxon>
    </lineage>
</organism>
<dbReference type="InterPro" id="IPR026960">
    <property type="entry name" value="RVT-Znf"/>
</dbReference>
<dbReference type="OrthoDB" id="1436790at2759"/>
<sequence>MFSVWEIELLQSLLSIVVNPPLLGATNSWSWRHDSSEIFSVKSAYLMLTSGVVHNGVDSLLARVWKSWAPSKVIVFSWQLLLDRVPTRQNLLRRRVIRDPSGALCAFCGASVEAIDHLFITCGSISLVWYSIFRWLGFHFVSPMSIRGVFQGFLALGLGRKSRLGWLLIWHATVWAIWNSQNDVIFASGTVSVESLVDKVNLSSWKWYLAKNPSSFYEWEVHPILCWSR</sequence>
<proteinExistence type="predicted"/>
<evidence type="ECO:0000313" key="2">
    <source>
        <dbReference type="EMBL" id="GAU18667.1"/>
    </source>
</evidence>
<dbReference type="AlphaFoldDB" id="A0A2Z6MKC2"/>
<reference evidence="3" key="1">
    <citation type="journal article" date="2017" name="Front. Plant Sci.">
        <title>Climate Clever Clovers: New Paradigm to Reduce the Environmental Footprint of Ruminants by Breeding Low Methanogenic Forages Utilizing Haplotype Variation.</title>
        <authorList>
            <person name="Kaur P."/>
            <person name="Appels R."/>
            <person name="Bayer P.E."/>
            <person name="Keeble-Gagnere G."/>
            <person name="Wang J."/>
            <person name="Hirakawa H."/>
            <person name="Shirasawa K."/>
            <person name="Vercoe P."/>
            <person name="Stefanova K."/>
            <person name="Durmic Z."/>
            <person name="Nichols P."/>
            <person name="Revell C."/>
            <person name="Isobe S.N."/>
            <person name="Edwards D."/>
            <person name="Erskine W."/>
        </authorList>
    </citation>
    <scope>NUCLEOTIDE SEQUENCE [LARGE SCALE GENOMIC DNA]</scope>
    <source>
        <strain evidence="3">cv. Daliak</strain>
    </source>
</reference>
<dbReference type="EMBL" id="DF973188">
    <property type="protein sequence ID" value="GAU18667.1"/>
    <property type="molecule type" value="Genomic_DNA"/>
</dbReference>
<dbReference type="PANTHER" id="PTHR36617:SF16">
    <property type="entry name" value="OS04G0516500 PROTEIN"/>
    <property type="match status" value="1"/>
</dbReference>
<evidence type="ECO:0000313" key="3">
    <source>
        <dbReference type="Proteomes" id="UP000242715"/>
    </source>
</evidence>
<accession>A0A2Z6MKC2</accession>
<gene>
    <name evidence="2" type="ORF">TSUD_125000</name>
</gene>
<dbReference type="Proteomes" id="UP000242715">
    <property type="component" value="Unassembled WGS sequence"/>
</dbReference>
<evidence type="ECO:0000259" key="1">
    <source>
        <dbReference type="Pfam" id="PF13966"/>
    </source>
</evidence>
<keyword evidence="3" id="KW-1185">Reference proteome</keyword>
<protein>
    <recommendedName>
        <fullName evidence="1">Reverse transcriptase zinc-binding domain-containing protein</fullName>
    </recommendedName>
</protein>
<dbReference type="PANTHER" id="PTHR36617">
    <property type="entry name" value="PROTEIN, PUTATIVE-RELATED"/>
    <property type="match status" value="1"/>
</dbReference>
<name>A0A2Z6MKC2_TRISU</name>